<reference evidence="2 3" key="1">
    <citation type="journal article" date="2019" name="Nat. Commun.">
        <title>The antimicrobial potential of Streptomyces from insect microbiomes.</title>
        <authorList>
            <person name="Chevrette M.G."/>
            <person name="Carlson C.M."/>
            <person name="Ortega H.E."/>
            <person name="Thomas C."/>
            <person name="Ananiev G.E."/>
            <person name="Barns K.J."/>
            <person name="Book A.J."/>
            <person name="Cagnazzo J."/>
            <person name="Carlos C."/>
            <person name="Flanigan W."/>
            <person name="Grubbs K.J."/>
            <person name="Horn H.A."/>
            <person name="Hoffmann F.M."/>
            <person name="Klassen J.L."/>
            <person name="Knack J.J."/>
            <person name="Lewin G.R."/>
            <person name="McDonald B.R."/>
            <person name="Muller L."/>
            <person name="Melo W.G.P."/>
            <person name="Pinto-Tomas A.A."/>
            <person name="Schmitz A."/>
            <person name="Wendt-Pienkowski E."/>
            <person name="Wildman S."/>
            <person name="Zhao M."/>
            <person name="Zhang F."/>
            <person name="Bugni T.S."/>
            <person name="Andes D.R."/>
            <person name="Pupo M.T."/>
            <person name="Currie C.R."/>
        </authorList>
    </citation>
    <scope>NUCLEOTIDE SEQUENCE [LARGE SCALE GENOMIC DNA]</scope>
    <source>
        <strain evidence="2 3">SID5840</strain>
    </source>
</reference>
<dbReference type="Gene3D" id="3.40.30.10">
    <property type="entry name" value="Glutaredoxin"/>
    <property type="match status" value="1"/>
</dbReference>
<feature type="domain" description="DSBA-like thioredoxin" evidence="1">
    <location>
        <begin position="5"/>
        <end position="202"/>
    </location>
</feature>
<dbReference type="EMBL" id="WWHY01000001">
    <property type="protein sequence ID" value="MYR31734.1"/>
    <property type="molecule type" value="Genomic_DNA"/>
</dbReference>
<dbReference type="SUPFAM" id="SSF52833">
    <property type="entry name" value="Thioredoxin-like"/>
    <property type="match status" value="1"/>
</dbReference>
<dbReference type="GO" id="GO:0016491">
    <property type="term" value="F:oxidoreductase activity"/>
    <property type="evidence" value="ECO:0007669"/>
    <property type="project" value="InterPro"/>
</dbReference>
<name>A0A7K2IPM7_9ACTN</name>
<accession>A0A7K2IPM7</accession>
<evidence type="ECO:0000313" key="2">
    <source>
        <dbReference type="EMBL" id="MYR31734.1"/>
    </source>
</evidence>
<evidence type="ECO:0000313" key="3">
    <source>
        <dbReference type="Proteomes" id="UP000467124"/>
    </source>
</evidence>
<dbReference type="Pfam" id="PF01323">
    <property type="entry name" value="DSBA"/>
    <property type="match status" value="1"/>
</dbReference>
<proteinExistence type="predicted"/>
<dbReference type="InterPro" id="IPR001853">
    <property type="entry name" value="DSBA-like_thioredoxin_dom"/>
</dbReference>
<sequence length="211" mass="23289">MTPTVWADVRCPWCWMGHRSLAAALERRDRREPVVRASYLLDPHGEGHPGRTVREVALASWGMDEDGWRAMRDRVETAGRAFGLRIRMDGVPAIDSRPAHRLLKLAQARGVDPEHAWDLAFSALLEHNRDLGDPEVLRDLAVEMGLTAEDTDPLWSSTAFAAEVDADHRAAVEAGVRAVPTFAVGDRTLSGARSVDELVELLRVGAEEVGR</sequence>
<dbReference type="InterPro" id="IPR036249">
    <property type="entry name" value="Thioredoxin-like_sf"/>
</dbReference>
<dbReference type="PANTHER" id="PTHR13887">
    <property type="entry name" value="GLUTATHIONE S-TRANSFERASE KAPPA"/>
    <property type="match status" value="1"/>
</dbReference>
<dbReference type="PANTHER" id="PTHR13887:SF41">
    <property type="entry name" value="THIOREDOXIN SUPERFAMILY PROTEIN"/>
    <property type="match status" value="1"/>
</dbReference>
<dbReference type="Proteomes" id="UP000467124">
    <property type="component" value="Unassembled WGS sequence"/>
</dbReference>
<dbReference type="RefSeq" id="WP_161110440.1">
    <property type="nucleotide sequence ID" value="NZ_JBIVQU010000001.1"/>
</dbReference>
<protein>
    <submittedName>
        <fullName evidence="2">Thioredoxin domain-containing protein</fullName>
    </submittedName>
</protein>
<dbReference type="AlphaFoldDB" id="A0A7K2IPM7"/>
<organism evidence="2 3">
    <name type="scientific">Nocardiopsis alba</name>
    <dbReference type="NCBI Taxonomy" id="53437"/>
    <lineage>
        <taxon>Bacteria</taxon>
        <taxon>Bacillati</taxon>
        <taxon>Actinomycetota</taxon>
        <taxon>Actinomycetes</taxon>
        <taxon>Streptosporangiales</taxon>
        <taxon>Nocardiopsidaceae</taxon>
        <taxon>Nocardiopsis</taxon>
    </lineage>
</organism>
<gene>
    <name evidence="2" type="ORF">GTW20_05475</name>
</gene>
<comment type="caution">
    <text evidence="2">The sequence shown here is derived from an EMBL/GenBank/DDBJ whole genome shotgun (WGS) entry which is preliminary data.</text>
</comment>
<evidence type="ECO:0000259" key="1">
    <source>
        <dbReference type="Pfam" id="PF01323"/>
    </source>
</evidence>